<feature type="transmembrane region" description="Helical" evidence="12">
    <location>
        <begin position="20"/>
        <end position="39"/>
    </location>
</feature>
<keyword evidence="3" id="KW-0597">Phosphoprotein</keyword>
<comment type="subcellular location">
    <subcellularLocation>
        <location evidence="1">Cell membrane</location>
        <topology evidence="1">Multi-pass membrane protein</topology>
    </subcellularLocation>
</comment>
<dbReference type="Pfam" id="PF02743">
    <property type="entry name" value="dCache_1"/>
    <property type="match status" value="1"/>
</dbReference>
<dbReference type="CDD" id="cd06225">
    <property type="entry name" value="HAMP"/>
    <property type="match status" value="1"/>
</dbReference>
<keyword evidence="11 12" id="KW-0472">Membrane</keyword>
<dbReference type="Gene3D" id="3.30.565.10">
    <property type="entry name" value="Histidine kinase-like ATPase, C-terminal domain"/>
    <property type="match status" value="1"/>
</dbReference>
<reference evidence="14 15" key="1">
    <citation type="submission" date="2020-08" db="EMBL/GenBank/DDBJ databases">
        <title>Cohnella phylogeny.</title>
        <authorList>
            <person name="Dunlap C."/>
        </authorList>
    </citation>
    <scope>NUCLEOTIDE SEQUENCE [LARGE SCALE GENOMIC DNA]</scope>
    <source>
        <strain evidence="14 15">DSM 103658</strain>
    </source>
</reference>
<dbReference type="Gene3D" id="3.30.450.20">
    <property type="entry name" value="PAS domain"/>
    <property type="match status" value="1"/>
</dbReference>
<evidence type="ECO:0000256" key="8">
    <source>
        <dbReference type="ARBA" id="ARBA00022840"/>
    </source>
</evidence>
<dbReference type="InterPro" id="IPR050640">
    <property type="entry name" value="Bact_2-comp_sensor_kinase"/>
</dbReference>
<dbReference type="SUPFAM" id="SSF158472">
    <property type="entry name" value="HAMP domain-like"/>
    <property type="match status" value="1"/>
</dbReference>
<keyword evidence="6" id="KW-0547">Nucleotide-binding</keyword>
<keyword evidence="10" id="KW-0902">Two-component regulatory system</keyword>
<evidence type="ECO:0000256" key="2">
    <source>
        <dbReference type="ARBA" id="ARBA00022475"/>
    </source>
</evidence>
<feature type="transmembrane region" description="Helical" evidence="12">
    <location>
        <begin position="304"/>
        <end position="323"/>
    </location>
</feature>
<proteinExistence type="predicted"/>
<evidence type="ECO:0000256" key="10">
    <source>
        <dbReference type="ARBA" id="ARBA00023012"/>
    </source>
</evidence>
<dbReference type="Pfam" id="PF06580">
    <property type="entry name" value="His_kinase"/>
    <property type="match status" value="1"/>
</dbReference>
<evidence type="ECO:0000256" key="12">
    <source>
        <dbReference type="SAM" id="Phobius"/>
    </source>
</evidence>
<sequence length="609" mass="68798">MNRIRELLSLRSFRHKLMAASVVCILVPGFITLLLYNSLTQEAVKRQALSNAEDSLQLVQGSVTNLMRSMLNIANYIQVNAETTAYLKLLNAGNEDNSSAYAQYSNKKHILEQLDSLTVLGEKSYVTILLPNGKYFINYSVDEFNPLSLREKPWFPELQKLGGLDSYWSAAEPTAFRQDKRFHSHQISVGRTLRLDNDHSDIYAYIVVTFFEDEVSSIFEGLTGEQHVMLLDGEGRIVSDSDKEMIGEPAAENMIGLGESAVREIGGEKVLVVRRSIGLNDWSIVLEQPYKEAIVNISSIFNRVFVFQIASFISFLALLLLLVRTFTKPLVRLGKVATAVQRGNLNVRSGIRGSDEIARLGFLFDQMLGRVQEMIAEVSETQARKRKAELRMLQAQIHPHFLFNVLNSIRMKVMHRGDPESAKMIGSLSRLLRMTISKEEDEITLHEEMDLLTSYVELMNLRQKEGAALKIEADSEVFLWKVPRFFLQPIVENAIIHGLQRRAGSIFIRAELRRFFLVLSVEDDGNGMDADTLEALRRKLQQAPPFAEGKDEERGSFSQFGLSNVAERMRIVFGDGFRMEAESEQGKGTVIRMFIPRKEDGGDVQSDAG</sequence>
<evidence type="ECO:0000256" key="6">
    <source>
        <dbReference type="ARBA" id="ARBA00022741"/>
    </source>
</evidence>
<dbReference type="GO" id="GO:0005524">
    <property type="term" value="F:ATP binding"/>
    <property type="evidence" value="ECO:0007669"/>
    <property type="project" value="UniProtKB-KW"/>
</dbReference>
<accession>A0A841TJE5</accession>
<protein>
    <submittedName>
        <fullName evidence="14">Histidine kinase</fullName>
    </submittedName>
</protein>
<keyword evidence="7 14" id="KW-0418">Kinase</keyword>
<dbReference type="RefSeq" id="WP_185180314.1">
    <property type="nucleotide sequence ID" value="NZ_CBCSEP010000001.1"/>
</dbReference>
<evidence type="ECO:0000259" key="13">
    <source>
        <dbReference type="PROSITE" id="PS50885"/>
    </source>
</evidence>
<dbReference type="InterPro" id="IPR036890">
    <property type="entry name" value="HATPase_C_sf"/>
</dbReference>
<dbReference type="GO" id="GO:0000155">
    <property type="term" value="F:phosphorelay sensor kinase activity"/>
    <property type="evidence" value="ECO:0007669"/>
    <property type="project" value="InterPro"/>
</dbReference>
<dbReference type="PANTHER" id="PTHR34220">
    <property type="entry name" value="SENSOR HISTIDINE KINASE YPDA"/>
    <property type="match status" value="1"/>
</dbReference>
<comment type="caution">
    <text evidence="14">The sequence shown here is derived from an EMBL/GenBank/DDBJ whole genome shotgun (WGS) entry which is preliminary data.</text>
</comment>
<dbReference type="PANTHER" id="PTHR34220:SF11">
    <property type="entry name" value="SENSOR PROTEIN KINASE HPTS"/>
    <property type="match status" value="1"/>
</dbReference>
<dbReference type="AlphaFoldDB" id="A0A841TJE5"/>
<dbReference type="Proteomes" id="UP000574133">
    <property type="component" value="Unassembled WGS sequence"/>
</dbReference>
<evidence type="ECO:0000256" key="1">
    <source>
        <dbReference type="ARBA" id="ARBA00004651"/>
    </source>
</evidence>
<dbReference type="Gene3D" id="1.10.8.500">
    <property type="entry name" value="HAMP domain in histidine kinase"/>
    <property type="match status" value="1"/>
</dbReference>
<keyword evidence="9 12" id="KW-1133">Transmembrane helix</keyword>
<dbReference type="InterPro" id="IPR003594">
    <property type="entry name" value="HATPase_dom"/>
</dbReference>
<keyword evidence="4" id="KW-0808">Transferase</keyword>
<evidence type="ECO:0000256" key="4">
    <source>
        <dbReference type="ARBA" id="ARBA00022679"/>
    </source>
</evidence>
<dbReference type="SUPFAM" id="SSF55874">
    <property type="entry name" value="ATPase domain of HSP90 chaperone/DNA topoisomerase II/histidine kinase"/>
    <property type="match status" value="1"/>
</dbReference>
<feature type="domain" description="HAMP" evidence="13">
    <location>
        <begin position="324"/>
        <end position="376"/>
    </location>
</feature>
<evidence type="ECO:0000313" key="14">
    <source>
        <dbReference type="EMBL" id="MBB6679047.1"/>
    </source>
</evidence>
<dbReference type="Pfam" id="PF00672">
    <property type="entry name" value="HAMP"/>
    <property type="match status" value="1"/>
</dbReference>
<keyword evidence="2" id="KW-1003">Cell membrane</keyword>
<organism evidence="14 15">
    <name type="scientific">Cohnella lubricantis</name>
    <dbReference type="NCBI Taxonomy" id="2163172"/>
    <lineage>
        <taxon>Bacteria</taxon>
        <taxon>Bacillati</taxon>
        <taxon>Bacillota</taxon>
        <taxon>Bacilli</taxon>
        <taxon>Bacillales</taxon>
        <taxon>Paenibacillaceae</taxon>
        <taxon>Cohnella</taxon>
    </lineage>
</organism>
<dbReference type="GO" id="GO:0005886">
    <property type="term" value="C:plasma membrane"/>
    <property type="evidence" value="ECO:0007669"/>
    <property type="project" value="UniProtKB-SubCell"/>
</dbReference>
<dbReference type="EMBL" id="JACJVN010000066">
    <property type="protein sequence ID" value="MBB6679047.1"/>
    <property type="molecule type" value="Genomic_DNA"/>
</dbReference>
<dbReference type="PROSITE" id="PS50885">
    <property type="entry name" value="HAMP"/>
    <property type="match status" value="1"/>
</dbReference>
<evidence type="ECO:0000313" key="15">
    <source>
        <dbReference type="Proteomes" id="UP000574133"/>
    </source>
</evidence>
<dbReference type="SMART" id="SM00304">
    <property type="entry name" value="HAMP"/>
    <property type="match status" value="1"/>
</dbReference>
<evidence type="ECO:0000256" key="9">
    <source>
        <dbReference type="ARBA" id="ARBA00022989"/>
    </source>
</evidence>
<keyword evidence="15" id="KW-1185">Reference proteome</keyword>
<dbReference type="InterPro" id="IPR033479">
    <property type="entry name" value="dCache_1"/>
</dbReference>
<evidence type="ECO:0000256" key="11">
    <source>
        <dbReference type="ARBA" id="ARBA00023136"/>
    </source>
</evidence>
<dbReference type="Pfam" id="PF02518">
    <property type="entry name" value="HATPase_c"/>
    <property type="match status" value="1"/>
</dbReference>
<evidence type="ECO:0000256" key="5">
    <source>
        <dbReference type="ARBA" id="ARBA00022692"/>
    </source>
</evidence>
<evidence type="ECO:0000256" key="7">
    <source>
        <dbReference type="ARBA" id="ARBA00022777"/>
    </source>
</evidence>
<name>A0A841TJE5_9BACL</name>
<evidence type="ECO:0000256" key="3">
    <source>
        <dbReference type="ARBA" id="ARBA00022553"/>
    </source>
</evidence>
<keyword evidence="5 12" id="KW-0812">Transmembrane</keyword>
<dbReference type="InterPro" id="IPR003660">
    <property type="entry name" value="HAMP_dom"/>
</dbReference>
<keyword evidence="8" id="KW-0067">ATP-binding</keyword>
<dbReference type="InterPro" id="IPR010559">
    <property type="entry name" value="Sig_transdc_His_kin_internal"/>
</dbReference>
<gene>
    <name evidence="14" type="ORF">H4Q31_17290</name>
</gene>